<comment type="caution">
    <text evidence="3">The sequence shown here is derived from an EMBL/GenBank/DDBJ whole genome shotgun (WGS) entry which is preliminary data.</text>
</comment>
<gene>
    <name evidence="3" type="ORF">KXQ929_LOCUS47744</name>
</gene>
<dbReference type="Proteomes" id="UP000663868">
    <property type="component" value="Unassembled WGS sequence"/>
</dbReference>
<evidence type="ECO:0000313" key="3">
    <source>
        <dbReference type="EMBL" id="CAF4341568.1"/>
    </source>
</evidence>
<dbReference type="PANTHER" id="PTHR11067">
    <property type="entry name" value="INOSINE TRIPHOSPHATE PYROPHOSPHATASE/HAM1 PROTEIN"/>
    <property type="match status" value="1"/>
</dbReference>
<evidence type="ECO:0000313" key="4">
    <source>
        <dbReference type="Proteomes" id="UP000663868"/>
    </source>
</evidence>
<dbReference type="Pfam" id="PF01725">
    <property type="entry name" value="Ham1p_like"/>
    <property type="match status" value="1"/>
</dbReference>
<evidence type="ECO:0000256" key="1">
    <source>
        <dbReference type="ARBA" id="ARBA00008023"/>
    </source>
</evidence>
<reference evidence="3" key="1">
    <citation type="submission" date="2021-02" db="EMBL/GenBank/DDBJ databases">
        <authorList>
            <person name="Nowell W R."/>
        </authorList>
    </citation>
    <scope>NUCLEOTIDE SEQUENCE</scope>
</reference>
<name>A0A820KEP0_9BILA</name>
<dbReference type="InterPro" id="IPR029001">
    <property type="entry name" value="ITPase-like_fam"/>
</dbReference>
<dbReference type="GO" id="GO:0047429">
    <property type="term" value="F:nucleoside triphosphate diphosphatase activity"/>
    <property type="evidence" value="ECO:0007669"/>
    <property type="project" value="InterPro"/>
</dbReference>
<dbReference type="AlphaFoldDB" id="A0A820KEP0"/>
<dbReference type="GO" id="GO:0009143">
    <property type="term" value="P:nucleoside triphosphate catabolic process"/>
    <property type="evidence" value="ECO:0007669"/>
    <property type="project" value="InterPro"/>
</dbReference>
<accession>A0A820KEP0</accession>
<dbReference type="GO" id="GO:0005737">
    <property type="term" value="C:cytoplasm"/>
    <property type="evidence" value="ECO:0007669"/>
    <property type="project" value="TreeGrafter"/>
</dbReference>
<organism evidence="3 4">
    <name type="scientific">Adineta steineri</name>
    <dbReference type="NCBI Taxonomy" id="433720"/>
    <lineage>
        <taxon>Eukaryota</taxon>
        <taxon>Metazoa</taxon>
        <taxon>Spiralia</taxon>
        <taxon>Gnathifera</taxon>
        <taxon>Rotifera</taxon>
        <taxon>Eurotatoria</taxon>
        <taxon>Bdelloidea</taxon>
        <taxon>Adinetida</taxon>
        <taxon>Adinetidae</taxon>
        <taxon>Adineta</taxon>
    </lineage>
</organism>
<dbReference type="InterPro" id="IPR002637">
    <property type="entry name" value="RdgB/HAM1"/>
</dbReference>
<dbReference type="PANTHER" id="PTHR11067:SF9">
    <property type="entry name" value="INOSINE TRIPHOSPHATE PYROPHOSPHATASE"/>
    <property type="match status" value="1"/>
</dbReference>
<dbReference type="EMBL" id="CAJOBB010017683">
    <property type="protein sequence ID" value="CAF4341568.1"/>
    <property type="molecule type" value="Genomic_DNA"/>
</dbReference>
<proteinExistence type="inferred from homology"/>
<dbReference type="Gene3D" id="3.90.950.10">
    <property type="match status" value="1"/>
</dbReference>
<protein>
    <submittedName>
        <fullName evidence="3">Uncharacterized protein</fullName>
    </submittedName>
</protein>
<evidence type="ECO:0000256" key="2">
    <source>
        <dbReference type="ARBA" id="ARBA00022801"/>
    </source>
</evidence>
<comment type="similarity">
    <text evidence="1">Belongs to the HAM1 NTPase family.</text>
</comment>
<dbReference type="SUPFAM" id="SSF52972">
    <property type="entry name" value="ITPase-like"/>
    <property type="match status" value="1"/>
</dbReference>
<feature type="non-terminal residue" evidence="3">
    <location>
        <position position="1"/>
    </location>
</feature>
<sequence length="53" mass="6266">GWDPIFQPDNEQGQPGDKTFAEMDKTIKNQISHRSQSLKLVKDYFEKHPEYRS</sequence>
<keyword evidence="2" id="KW-0378">Hydrolase</keyword>